<dbReference type="Proteomes" id="UP001281130">
    <property type="component" value="Unassembled WGS sequence"/>
</dbReference>
<dbReference type="HOGENOM" id="CLU_031812_0_1_11"/>
<dbReference type="PATRIC" id="fig|42256.3.peg.1695"/>
<sequence>MMQDEIAEVVDRKVEEARPLVERIAQEVWELSELSHEETRSAQLLMDSLEESGFTITSRGTAGVPTAFVAEWGSGGPVLGFLPEYDALPGLGNEAVPRREPRKDGTTSGHGCGHNLLGAGLVGAAVAVREVMAERGMPGTLRVYGCAAEETQGAKVYMAREGLFSDLDAALHWHPMSYASTFNLRLAAMNQVAVEFFGRTAHAGMEPWNGRSALDAAELFAHGINLMREHVEPTARIHYVYQNAGEAPNIVPDYARIWLIVRDLDRERVERSTRWIEQIAEGAALATQTSSHVEVPFGMYDLLPNDPLARRMQAHLERVGVPEWTAEEQRFARECQENFEVEISGMATKVLPLSGEDFIGASTDVGDVSWNTPTMGCTMPTWPEGISAHTWPVVACGGTSIGIKGAMHAARVLAGTGVEILTDGELREAARADFEGRTQKDPYTPLPVSGAGGSGEEMEPVAGAKQSASNTGRGESS</sequence>
<protein>
    <submittedName>
        <fullName evidence="3 4">Amidohydrolase</fullName>
    </submittedName>
</protein>
<proteinExistence type="predicted"/>
<dbReference type="NCBIfam" id="TIGR01891">
    <property type="entry name" value="amidohydrolases"/>
    <property type="match status" value="1"/>
</dbReference>
<reference evidence="3 5" key="1">
    <citation type="submission" date="2014-03" db="EMBL/GenBank/DDBJ databases">
        <title>Complete genome sequence of the Radio-Resistant Rubrobacter radiotolerans RSPS-4.</title>
        <authorList>
            <person name="Egas C.C."/>
            <person name="Barroso C.C."/>
            <person name="Froufe H.J.C."/>
            <person name="Pacheco J.J."/>
            <person name="Albuquerque L.L."/>
            <person name="da Costa M.M.S."/>
        </authorList>
    </citation>
    <scope>NUCLEOTIDE SEQUENCE [LARGE SCALE GENOMIC DNA]</scope>
    <source>
        <strain evidence="3 5">RSPS-4</strain>
    </source>
</reference>
<dbReference type="KEGG" id="rrd:RradSPS_1674"/>
<dbReference type="PIRSF" id="PIRSF037227">
    <property type="entry name" value="Aminobenzoyl-glu_utiliz_pB"/>
    <property type="match status" value="1"/>
</dbReference>
<dbReference type="InterPro" id="IPR052030">
    <property type="entry name" value="Peptidase_M20/M20A_hydrolases"/>
</dbReference>
<dbReference type="SUPFAM" id="SSF55031">
    <property type="entry name" value="Bacterial exopeptidase dimerisation domain"/>
    <property type="match status" value="1"/>
</dbReference>
<dbReference type="AlphaFoldDB" id="A0A023X3A9"/>
<dbReference type="InterPro" id="IPR017145">
    <property type="entry name" value="Aminobenzoyl-glu_utiliz_pB"/>
</dbReference>
<dbReference type="PANTHER" id="PTHR30575:SF0">
    <property type="entry name" value="XAA-ARG DIPEPTIDASE"/>
    <property type="match status" value="1"/>
</dbReference>
<evidence type="ECO:0000313" key="5">
    <source>
        <dbReference type="Proteomes" id="UP000025229"/>
    </source>
</evidence>
<gene>
    <name evidence="3" type="ORF">RradSPS_1674</name>
    <name evidence="4" type="ORF">SIL72_10030</name>
</gene>
<dbReference type="GO" id="GO:0005737">
    <property type="term" value="C:cytoplasm"/>
    <property type="evidence" value="ECO:0007669"/>
    <property type="project" value="TreeGrafter"/>
</dbReference>
<evidence type="ECO:0000256" key="1">
    <source>
        <dbReference type="SAM" id="MobiDB-lite"/>
    </source>
</evidence>
<dbReference type="PANTHER" id="PTHR30575">
    <property type="entry name" value="PEPTIDASE M20"/>
    <property type="match status" value="1"/>
</dbReference>
<dbReference type="GO" id="GO:0016805">
    <property type="term" value="F:dipeptidase activity"/>
    <property type="evidence" value="ECO:0007669"/>
    <property type="project" value="TreeGrafter"/>
</dbReference>
<accession>A0A023X3A9</accession>
<dbReference type="Pfam" id="PF07687">
    <property type="entry name" value="M20_dimer"/>
    <property type="match status" value="1"/>
</dbReference>
<dbReference type="InterPro" id="IPR011650">
    <property type="entry name" value="Peptidase_M20_dimer"/>
</dbReference>
<dbReference type="Gene3D" id="3.40.630.10">
    <property type="entry name" value="Zn peptidases"/>
    <property type="match status" value="1"/>
</dbReference>
<dbReference type="Proteomes" id="UP000025229">
    <property type="component" value="Chromosome"/>
</dbReference>
<dbReference type="Pfam" id="PF01546">
    <property type="entry name" value="Peptidase_M20"/>
    <property type="match status" value="1"/>
</dbReference>
<organism evidence="3 5">
    <name type="scientific">Rubrobacter radiotolerans</name>
    <name type="common">Arthrobacter radiotolerans</name>
    <dbReference type="NCBI Taxonomy" id="42256"/>
    <lineage>
        <taxon>Bacteria</taxon>
        <taxon>Bacillati</taxon>
        <taxon>Actinomycetota</taxon>
        <taxon>Rubrobacteria</taxon>
        <taxon>Rubrobacterales</taxon>
        <taxon>Rubrobacteraceae</taxon>
        <taxon>Rubrobacter</taxon>
    </lineage>
</organism>
<feature type="region of interest" description="Disordered" evidence="1">
    <location>
        <begin position="433"/>
        <end position="477"/>
    </location>
</feature>
<keyword evidence="3" id="KW-0378">Hydrolase</keyword>
<dbReference type="Gene3D" id="3.30.70.360">
    <property type="match status" value="1"/>
</dbReference>
<feature type="domain" description="Peptidase M20 dimerisation" evidence="2">
    <location>
        <begin position="192"/>
        <end position="284"/>
    </location>
</feature>
<dbReference type="OrthoDB" id="9781032at2"/>
<dbReference type="STRING" id="42256.RradSPS_1674"/>
<evidence type="ECO:0000313" key="3">
    <source>
        <dbReference type="EMBL" id="AHY46957.1"/>
    </source>
</evidence>
<dbReference type="RefSeq" id="WP_084264085.1">
    <property type="nucleotide sequence ID" value="NZ_CP007514.1"/>
</dbReference>
<dbReference type="SUPFAM" id="SSF53187">
    <property type="entry name" value="Zn-dependent exopeptidases"/>
    <property type="match status" value="1"/>
</dbReference>
<evidence type="ECO:0000259" key="2">
    <source>
        <dbReference type="Pfam" id="PF07687"/>
    </source>
</evidence>
<dbReference type="GO" id="GO:0046657">
    <property type="term" value="P:folic acid catabolic process"/>
    <property type="evidence" value="ECO:0007669"/>
    <property type="project" value="TreeGrafter"/>
</dbReference>
<dbReference type="InterPro" id="IPR017439">
    <property type="entry name" value="Amidohydrolase"/>
</dbReference>
<dbReference type="GO" id="GO:0071713">
    <property type="term" value="F:para-aminobenzoyl-glutamate hydrolase activity"/>
    <property type="evidence" value="ECO:0007669"/>
    <property type="project" value="TreeGrafter"/>
</dbReference>
<evidence type="ECO:0000313" key="4">
    <source>
        <dbReference type="EMBL" id="MDX5894363.1"/>
    </source>
</evidence>
<dbReference type="EMBL" id="CP007514">
    <property type="protein sequence ID" value="AHY46957.1"/>
    <property type="molecule type" value="Genomic_DNA"/>
</dbReference>
<feature type="compositionally biased region" description="Polar residues" evidence="1">
    <location>
        <begin position="466"/>
        <end position="477"/>
    </location>
</feature>
<name>A0A023X3A9_RUBRA</name>
<dbReference type="InterPro" id="IPR002933">
    <property type="entry name" value="Peptidase_M20"/>
</dbReference>
<keyword evidence="5" id="KW-1185">Reference proteome</keyword>
<dbReference type="InterPro" id="IPR036264">
    <property type="entry name" value="Bact_exopeptidase_dim_dom"/>
</dbReference>
<dbReference type="EMBL" id="JAWXXX010000001">
    <property type="protein sequence ID" value="MDX5894363.1"/>
    <property type="molecule type" value="Genomic_DNA"/>
</dbReference>
<reference evidence="4" key="2">
    <citation type="submission" date="2023-11" db="EMBL/GenBank/DDBJ databases">
        <title>MicrobeMod: A computational toolkit for identifying prokaryotic methylation and restriction-modification with nanopore sequencing.</title>
        <authorList>
            <person name="Crits-Christoph A."/>
            <person name="Kang S.C."/>
            <person name="Lee H."/>
            <person name="Ostrov N."/>
        </authorList>
    </citation>
    <scope>NUCLEOTIDE SEQUENCE</scope>
    <source>
        <strain evidence="4">ATCC 51242</strain>
    </source>
</reference>
<dbReference type="FunFam" id="3.30.70.360:FF:000004">
    <property type="entry name" value="Peptidase M20 domain-containing protein 2"/>
    <property type="match status" value="1"/>
</dbReference>
<dbReference type="eggNOG" id="COG1473">
    <property type="taxonomic scope" value="Bacteria"/>
</dbReference>